<feature type="region of interest" description="Disordered" evidence="8">
    <location>
        <begin position="322"/>
        <end position="365"/>
    </location>
</feature>
<evidence type="ECO:0000256" key="4">
    <source>
        <dbReference type="ARBA" id="ARBA00022889"/>
    </source>
</evidence>
<dbReference type="CTD" id="947"/>
<dbReference type="Pfam" id="PF06365">
    <property type="entry name" value="CD34_antigen"/>
    <property type="match status" value="1"/>
</dbReference>
<keyword evidence="12" id="KW-1185">Reference proteome</keyword>
<keyword evidence="4" id="KW-0130">Cell adhesion</keyword>
<dbReference type="GO" id="GO:0007160">
    <property type="term" value="P:cell-matrix adhesion"/>
    <property type="evidence" value="ECO:0007669"/>
    <property type="project" value="TreeGrafter"/>
</dbReference>
<dbReference type="GO" id="GO:0001935">
    <property type="term" value="P:endothelial cell proliferation"/>
    <property type="evidence" value="ECO:0007669"/>
    <property type="project" value="Ensembl"/>
</dbReference>
<sequence length="365" mass="39507">MLQWSFKVPKERHLFWTVFCALSLLAAGNEAVSTTAPTSESPSAVIPSNATQPLTSSNTTELPSGNFSISTTKSTDQIFSTEATNGTNVTTPETLTTKPTSNTTVQASTTQGSSRNETTQNTTSTPLLTSTSTELPKHTFSNTSTPTATEAGDRSAMVNITCLNIKNVKTTEVICLEINEEYSCHQFKKQKGMDLTNVVCEENPSQCNIKLSESEVKRNCILLVEAANKGPSALETVLHQKAAFLEQLGIKPHKQEDISSHKDYSRKTLIALVTSGLLLAFLGLAAYFLMKRQSWSPMGERLSEDPYYTENGSHGNTVVSVASHEQSDLQDKPNFNGGARENGTGQPTSKNGHSTKPHVVADTEL</sequence>
<dbReference type="GeneTree" id="ENSGT00390000008414"/>
<dbReference type="GO" id="GO:0071425">
    <property type="term" value="P:hematopoietic stem cell proliferation"/>
    <property type="evidence" value="ECO:0007669"/>
    <property type="project" value="Ensembl"/>
</dbReference>
<keyword evidence="5 9" id="KW-1133">Transmembrane helix</keyword>
<dbReference type="InterPro" id="IPR008083">
    <property type="entry name" value="CD34"/>
</dbReference>
<dbReference type="OMA" id="WSFKIMK"/>
<dbReference type="GO" id="GO:0001894">
    <property type="term" value="P:tissue homeostasis"/>
    <property type="evidence" value="ECO:0007669"/>
    <property type="project" value="Ensembl"/>
</dbReference>
<dbReference type="GO" id="GO:0061629">
    <property type="term" value="F:RNA polymerase II-specific DNA-binding transcription factor binding"/>
    <property type="evidence" value="ECO:0007669"/>
    <property type="project" value="Ensembl"/>
</dbReference>
<feature type="signal peptide" evidence="10">
    <location>
        <begin position="1"/>
        <end position="31"/>
    </location>
</feature>
<feature type="region of interest" description="Disordered" evidence="8">
    <location>
        <begin position="34"/>
        <end position="151"/>
    </location>
</feature>
<feature type="compositionally biased region" description="Polar residues" evidence="8">
    <location>
        <begin position="139"/>
        <end position="148"/>
    </location>
</feature>
<dbReference type="PANTHER" id="PTHR16677">
    <property type="entry name" value="HEMATOPOIETIC PROGENITOR CELL ANTIGEN CD34"/>
    <property type="match status" value="1"/>
</dbReference>
<dbReference type="GO" id="GO:0043199">
    <property type="term" value="F:sulfate binding"/>
    <property type="evidence" value="ECO:0007669"/>
    <property type="project" value="Ensembl"/>
</dbReference>
<dbReference type="Ensembl" id="ENSPMRT00000009327.1">
    <property type="protein sequence ID" value="ENSPMRP00000008728.1"/>
    <property type="gene ID" value="ENSPMRG00000005885.1"/>
</dbReference>
<evidence type="ECO:0000256" key="2">
    <source>
        <dbReference type="ARBA" id="ARBA00022692"/>
    </source>
</evidence>
<dbReference type="GO" id="GO:0071971">
    <property type="term" value="P:extracellular exosome assembly"/>
    <property type="evidence" value="ECO:0007669"/>
    <property type="project" value="Ensembl"/>
</dbReference>
<evidence type="ECO:0000313" key="12">
    <source>
        <dbReference type="Proteomes" id="UP000472272"/>
    </source>
</evidence>
<dbReference type="GO" id="GO:0061042">
    <property type="term" value="P:vascular wound healing"/>
    <property type="evidence" value="ECO:0007669"/>
    <property type="project" value="Ensembl"/>
</dbReference>
<dbReference type="InterPro" id="IPR013836">
    <property type="entry name" value="CD34/Podocalyxin"/>
</dbReference>
<reference evidence="11" key="3">
    <citation type="submission" date="2025-09" db="UniProtKB">
        <authorList>
            <consortium name="Ensembl"/>
        </authorList>
    </citation>
    <scope>IDENTIFICATION</scope>
</reference>
<feature type="compositionally biased region" description="Low complexity" evidence="8">
    <location>
        <begin position="34"/>
        <end position="45"/>
    </location>
</feature>
<dbReference type="GO" id="GO:0032703">
    <property type="term" value="P:negative regulation of interleukin-2 production"/>
    <property type="evidence" value="ECO:0007669"/>
    <property type="project" value="Ensembl"/>
</dbReference>
<evidence type="ECO:0000256" key="9">
    <source>
        <dbReference type="SAM" id="Phobius"/>
    </source>
</evidence>
<dbReference type="GO" id="GO:0003094">
    <property type="term" value="P:glomerular filtration"/>
    <property type="evidence" value="ECO:0007669"/>
    <property type="project" value="Ensembl"/>
</dbReference>
<dbReference type="PRINTS" id="PR01700">
    <property type="entry name" value="CD34ANTIGEN"/>
</dbReference>
<dbReference type="KEGG" id="pmua:114599346"/>
<feature type="compositionally biased region" description="Low complexity" evidence="8">
    <location>
        <begin position="113"/>
        <end position="134"/>
    </location>
</feature>
<dbReference type="GO" id="GO:0030246">
    <property type="term" value="F:carbohydrate binding"/>
    <property type="evidence" value="ECO:0007669"/>
    <property type="project" value="Ensembl"/>
</dbReference>
<comment type="subcellular location">
    <subcellularLocation>
        <location evidence="1">Membrane</location>
        <topology evidence="1">Single-pass type I membrane protein</topology>
    </subcellularLocation>
</comment>
<dbReference type="GO" id="GO:0072011">
    <property type="term" value="P:glomerular endothelium development"/>
    <property type="evidence" value="ECO:0007669"/>
    <property type="project" value="Ensembl"/>
</dbReference>
<dbReference type="GO" id="GO:0050900">
    <property type="term" value="P:leukocyte migration"/>
    <property type="evidence" value="ECO:0007669"/>
    <property type="project" value="Ensembl"/>
</dbReference>
<feature type="compositionally biased region" description="Polar residues" evidence="8">
    <location>
        <begin position="343"/>
        <end position="354"/>
    </location>
</feature>
<dbReference type="OrthoDB" id="8945512at2759"/>
<dbReference type="GO" id="GO:0007165">
    <property type="term" value="P:signal transduction"/>
    <property type="evidence" value="ECO:0007669"/>
    <property type="project" value="Ensembl"/>
</dbReference>
<dbReference type="GO" id="GO:0042482">
    <property type="term" value="P:positive regulation of odontogenesis"/>
    <property type="evidence" value="ECO:0007669"/>
    <property type="project" value="Ensembl"/>
</dbReference>
<keyword evidence="7" id="KW-0325">Glycoprotein</keyword>
<dbReference type="GO" id="GO:0048471">
    <property type="term" value="C:perinuclear region of cytoplasm"/>
    <property type="evidence" value="ECO:0007669"/>
    <property type="project" value="Ensembl"/>
</dbReference>
<dbReference type="GO" id="GO:0098609">
    <property type="term" value="P:cell-cell adhesion"/>
    <property type="evidence" value="ECO:0007669"/>
    <property type="project" value="Ensembl"/>
</dbReference>
<reference evidence="11" key="2">
    <citation type="submission" date="2025-08" db="UniProtKB">
        <authorList>
            <consortium name="Ensembl"/>
        </authorList>
    </citation>
    <scope>IDENTIFICATION</scope>
</reference>
<dbReference type="AlphaFoldDB" id="A0A670IAN3"/>
<dbReference type="GeneID" id="114599346"/>
<evidence type="ECO:0000256" key="8">
    <source>
        <dbReference type="SAM" id="MobiDB-lite"/>
    </source>
</evidence>
<name>A0A670IAN3_PODMU</name>
<dbReference type="Proteomes" id="UP000472272">
    <property type="component" value="Chromosome 6"/>
</dbReference>
<feature type="transmembrane region" description="Helical" evidence="9">
    <location>
        <begin position="269"/>
        <end position="289"/>
    </location>
</feature>
<organism evidence="11 12">
    <name type="scientific">Podarcis muralis</name>
    <name type="common">Wall lizard</name>
    <name type="synonym">Lacerta muralis</name>
    <dbReference type="NCBI Taxonomy" id="64176"/>
    <lineage>
        <taxon>Eukaryota</taxon>
        <taxon>Metazoa</taxon>
        <taxon>Chordata</taxon>
        <taxon>Craniata</taxon>
        <taxon>Vertebrata</taxon>
        <taxon>Euteleostomi</taxon>
        <taxon>Lepidosauria</taxon>
        <taxon>Squamata</taxon>
        <taxon>Bifurcata</taxon>
        <taxon>Unidentata</taxon>
        <taxon>Episquamata</taxon>
        <taxon>Laterata</taxon>
        <taxon>Lacertibaenia</taxon>
        <taxon>Lacertidae</taxon>
        <taxon>Podarcis</taxon>
    </lineage>
</organism>
<dbReference type="GO" id="GO:0071657">
    <property type="term" value="P:positive regulation of granulocyte colony-stimulating factor production"/>
    <property type="evidence" value="ECO:0007669"/>
    <property type="project" value="Ensembl"/>
</dbReference>
<evidence type="ECO:0000256" key="6">
    <source>
        <dbReference type="ARBA" id="ARBA00023136"/>
    </source>
</evidence>
<feature type="compositionally biased region" description="Low complexity" evidence="8">
    <location>
        <begin position="84"/>
        <end position="104"/>
    </location>
</feature>
<protein>
    <submittedName>
        <fullName evidence="11">CD34 molecule</fullName>
    </submittedName>
</protein>
<dbReference type="GO" id="GO:0009897">
    <property type="term" value="C:external side of plasma membrane"/>
    <property type="evidence" value="ECO:0007669"/>
    <property type="project" value="Ensembl"/>
</dbReference>
<evidence type="ECO:0000256" key="5">
    <source>
        <dbReference type="ARBA" id="ARBA00022989"/>
    </source>
</evidence>
<feature type="compositionally biased region" description="Polar residues" evidence="8">
    <location>
        <begin position="46"/>
        <end position="83"/>
    </location>
</feature>
<gene>
    <name evidence="11" type="primary">CD34</name>
</gene>
<evidence type="ECO:0000313" key="11">
    <source>
        <dbReference type="Ensembl" id="ENSPMRP00000008728.1"/>
    </source>
</evidence>
<dbReference type="GO" id="GO:0038001">
    <property type="term" value="P:paracrine signaling"/>
    <property type="evidence" value="ECO:0007669"/>
    <property type="project" value="Ensembl"/>
</dbReference>
<proteinExistence type="predicted"/>
<dbReference type="GO" id="GO:0045171">
    <property type="term" value="C:intercellular bridge"/>
    <property type="evidence" value="ECO:0007669"/>
    <property type="project" value="Ensembl"/>
</dbReference>
<evidence type="ECO:0000256" key="3">
    <source>
        <dbReference type="ARBA" id="ARBA00022729"/>
    </source>
</evidence>
<keyword evidence="2 9" id="KW-0812">Transmembrane</keyword>
<evidence type="ECO:0000256" key="10">
    <source>
        <dbReference type="SAM" id="SignalP"/>
    </source>
</evidence>
<accession>A0A670IAN3</accession>
<feature type="chain" id="PRO_5025647466" evidence="10">
    <location>
        <begin position="32"/>
        <end position="365"/>
    </location>
</feature>
<dbReference type="GO" id="GO:0045766">
    <property type="term" value="P:positive regulation of angiogenesis"/>
    <property type="evidence" value="ECO:0007669"/>
    <property type="project" value="Ensembl"/>
</dbReference>
<evidence type="ECO:0000256" key="7">
    <source>
        <dbReference type="ARBA" id="ARBA00023180"/>
    </source>
</evidence>
<dbReference type="RefSeq" id="XP_028590279.1">
    <property type="nucleotide sequence ID" value="XM_028734446.1"/>
</dbReference>
<reference evidence="11 12" key="1">
    <citation type="journal article" date="2019" name="Proc. Natl. Acad. Sci. U.S.A.">
        <title>Regulatory changes in pterin and carotenoid genes underlie balanced color polymorphisms in the wall lizard.</title>
        <authorList>
            <person name="Andrade P."/>
            <person name="Pinho C."/>
            <person name="Perez I de Lanuza G."/>
            <person name="Afonso S."/>
            <person name="Brejcha J."/>
            <person name="Rubin C.J."/>
            <person name="Wallerman O."/>
            <person name="Pereira P."/>
            <person name="Sabatino S.J."/>
            <person name="Bellati A."/>
            <person name="Pellitteri-Rosa D."/>
            <person name="Bosakova Z."/>
            <person name="Bunikis I."/>
            <person name="Carretero M.A."/>
            <person name="Feiner N."/>
            <person name="Marsik P."/>
            <person name="Pauperio F."/>
            <person name="Salvi D."/>
            <person name="Soler L."/>
            <person name="While G.M."/>
            <person name="Uller T."/>
            <person name="Font E."/>
            <person name="Andersson L."/>
            <person name="Carneiro M."/>
        </authorList>
    </citation>
    <scope>NUCLEOTIDE SEQUENCE</scope>
</reference>
<dbReference type="GO" id="GO:0005576">
    <property type="term" value="C:extracellular region"/>
    <property type="evidence" value="ECO:0007669"/>
    <property type="project" value="Ensembl"/>
</dbReference>
<dbReference type="GO" id="GO:0072254">
    <property type="term" value="P:metanephric glomerular mesangial cell differentiation"/>
    <property type="evidence" value="ECO:0007669"/>
    <property type="project" value="Ensembl"/>
</dbReference>
<keyword evidence="6 9" id="KW-0472">Membrane</keyword>
<keyword evidence="3 10" id="KW-0732">Signal</keyword>
<dbReference type="GO" id="GO:0060290">
    <property type="term" value="P:transdifferentiation"/>
    <property type="evidence" value="ECO:0007669"/>
    <property type="project" value="Ensembl"/>
</dbReference>
<dbReference type="GO" id="GO:2001214">
    <property type="term" value="P:positive regulation of vasculogenesis"/>
    <property type="evidence" value="ECO:0007669"/>
    <property type="project" value="Ensembl"/>
</dbReference>
<evidence type="ECO:0000256" key="1">
    <source>
        <dbReference type="ARBA" id="ARBA00004479"/>
    </source>
</evidence>
<dbReference type="PANTHER" id="PTHR16677:SF1">
    <property type="entry name" value="HEMATOPOIETIC PROGENITOR CELL ANTIGEN CD34"/>
    <property type="match status" value="1"/>
</dbReference>